<dbReference type="AlphaFoldDB" id="A0ABD3P3E5"/>
<dbReference type="PANTHER" id="PTHR46368:SF4">
    <property type="entry name" value="OS10G0403700 PROTEIN"/>
    <property type="match status" value="1"/>
</dbReference>
<evidence type="ECO:0000259" key="1">
    <source>
        <dbReference type="Pfam" id="PF01408"/>
    </source>
</evidence>
<accession>A0ABD3P3E5</accession>
<sequence>KTLCLSVSSVQHTLQRKADEKSHPSTSCDIAAVASRSKEKGENFVSEVFRTIPLSAPIVYGGDTAYSNLIGDKSCNAVYIPLPSKLHKQYVISALDSGKHVLLEKPIANSADENRQMLVAASKNGKRDNVHTSPTNQSICQAHSQSNLCISTSHLMVTSTSIKKTFEQRKMEILGCIGDLGRYGARMGLLVFSGADTGNLKGLVTDVQSTRYELKDGGNPMVAECIVHFTDLRSSAESSDYTAIETDAILPFVSEKLMFTLVKQNLTQFDEIVTANTKVVECYKTWIRRSSSESSKASVDVEKGMWWAGDSSGVKEANSFASYLLLLMF</sequence>
<feature type="non-terminal residue" evidence="2">
    <location>
        <position position="1"/>
    </location>
</feature>
<dbReference type="InterPro" id="IPR036291">
    <property type="entry name" value="NAD(P)-bd_dom_sf"/>
</dbReference>
<name>A0ABD3P3E5_9STRA</name>
<keyword evidence="3" id="KW-1185">Reference proteome</keyword>
<dbReference type="InterPro" id="IPR000683">
    <property type="entry name" value="Gfo/Idh/MocA-like_OxRdtase_N"/>
</dbReference>
<dbReference type="Gene3D" id="3.40.50.720">
    <property type="entry name" value="NAD(P)-binding Rossmann-like Domain"/>
    <property type="match status" value="1"/>
</dbReference>
<dbReference type="Pfam" id="PF01408">
    <property type="entry name" value="GFO_IDH_MocA"/>
    <property type="match status" value="1"/>
</dbReference>
<dbReference type="EMBL" id="JABMIG020000301">
    <property type="protein sequence ID" value="KAL3781968.1"/>
    <property type="molecule type" value="Genomic_DNA"/>
</dbReference>
<dbReference type="PANTHER" id="PTHR46368">
    <property type="match status" value="1"/>
</dbReference>
<protein>
    <recommendedName>
        <fullName evidence="1">Gfo/Idh/MocA-like oxidoreductase N-terminal domain-containing protein</fullName>
    </recommendedName>
</protein>
<dbReference type="Proteomes" id="UP001516023">
    <property type="component" value="Unassembled WGS sequence"/>
</dbReference>
<gene>
    <name evidence="2" type="ORF">HJC23_001313</name>
</gene>
<evidence type="ECO:0000313" key="2">
    <source>
        <dbReference type="EMBL" id="KAL3781968.1"/>
    </source>
</evidence>
<organism evidence="2 3">
    <name type="scientific">Cyclotella cryptica</name>
    <dbReference type="NCBI Taxonomy" id="29204"/>
    <lineage>
        <taxon>Eukaryota</taxon>
        <taxon>Sar</taxon>
        <taxon>Stramenopiles</taxon>
        <taxon>Ochrophyta</taxon>
        <taxon>Bacillariophyta</taxon>
        <taxon>Coscinodiscophyceae</taxon>
        <taxon>Thalassiosirophycidae</taxon>
        <taxon>Stephanodiscales</taxon>
        <taxon>Stephanodiscaceae</taxon>
        <taxon>Cyclotella</taxon>
    </lineage>
</organism>
<feature type="domain" description="Gfo/Idh/MocA-like oxidoreductase N-terminal" evidence="1">
    <location>
        <begin position="26"/>
        <end position="127"/>
    </location>
</feature>
<evidence type="ECO:0000313" key="3">
    <source>
        <dbReference type="Proteomes" id="UP001516023"/>
    </source>
</evidence>
<dbReference type="SUPFAM" id="SSF51735">
    <property type="entry name" value="NAD(P)-binding Rossmann-fold domains"/>
    <property type="match status" value="1"/>
</dbReference>
<reference evidence="2 3" key="1">
    <citation type="journal article" date="2020" name="G3 (Bethesda)">
        <title>Improved Reference Genome for Cyclotella cryptica CCMP332, a Model for Cell Wall Morphogenesis, Salinity Adaptation, and Lipid Production in Diatoms (Bacillariophyta).</title>
        <authorList>
            <person name="Roberts W.R."/>
            <person name="Downey K.M."/>
            <person name="Ruck E.C."/>
            <person name="Traller J.C."/>
            <person name="Alverson A.J."/>
        </authorList>
    </citation>
    <scope>NUCLEOTIDE SEQUENCE [LARGE SCALE GENOMIC DNA]</scope>
    <source>
        <strain evidence="2 3">CCMP332</strain>
    </source>
</reference>
<proteinExistence type="predicted"/>
<comment type="caution">
    <text evidence="2">The sequence shown here is derived from an EMBL/GenBank/DDBJ whole genome shotgun (WGS) entry which is preliminary data.</text>
</comment>